<proteinExistence type="predicted"/>
<dbReference type="Proteomes" id="UP000799424">
    <property type="component" value="Unassembled WGS sequence"/>
</dbReference>
<evidence type="ECO:0000256" key="5">
    <source>
        <dbReference type="SAM" id="Phobius"/>
    </source>
</evidence>
<feature type="transmembrane region" description="Helical" evidence="5">
    <location>
        <begin position="91"/>
        <end position="114"/>
    </location>
</feature>
<evidence type="ECO:0000256" key="2">
    <source>
        <dbReference type="ARBA" id="ARBA00022692"/>
    </source>
</evidence>
<gene>
    <name evidence="6" type="ORF">CC86DRAFT_365288</name>
</gene>
<protein>
    <submittedName>
        <fullName evidence="6">C4-dicarboxylate transporter/malic acid transport protein</fullName>
    </submittedName>
</protein>
<evidence type="ECO:0000313" key="7">
    <source>
        <dbReference type="Proteomes" id="UP000799424"/>
    </source>
</evidence>
<accession>A0A6A7AJA0</accession>
<feature type="transmembrane region" description="Helical" evidence="5">
    <location>
        <begin position="64"/>
        <end position="85"/>
    </location>
</feature>
<dbReference type="CDD" id="cd09317">
    <property type="entry name" value="TDT_Mae1_like"/>
    <property type="match status" value="1"/>
</dbReference>
<evidence type="ECO:0000256" key="3">
    <source>
        <dbReference type="ARBA" id="ARBA00022989"/>
    </source>
</evidence>
<feature type="transmembrane region" description="Helical" evidence="5">
    <location>
        <begin position="161"/>
        <end position="191"/>
    </location>
</feature>
<feature type="transmembrane region" description="Helical" evidence="5">
    <location>
        <begin position="203"/>
        <end position="231"/>
    </location>
</feature>
<evidence type="ECO:0000256" key="1">
    <source>
        <dbReference type="ARBA" id="ARBA00004141"/>
    </source>
</evidence>
<dbReference type="Gene3D" id="1.50.10.150">
    <property type="entry name" value="Voltage-dependent anion channel"/>
    <property type="match status" value="1"/>
</dbReference>
<sequence>MSTGGLAIAIAETPHKFKGLHTIGLIIFIFNIVLFLIFSTCMTTRCILYPSHVKQALIHPSESFFIGSFWLSISVIIGGIQVYGITYGPAYPFLIPAVYVLYWMYAACSLANSIAQYYVLIRWSAVRPVPFTPPMFLAGYSAMLTGSIASLVAPFQPPPRAVVVLFSGLAFKGFGIMISFVCIGFFVHFLLEKGLPPPQLRPALFIPVGSIAYTIVALIGLADAIPSYGYFAAHPTAKETLKIMALFVSVFMWLFAFWFFCIAFLANISCIGKMPFGLSWWAFIFPNVGFMLATEMMGKELDSAPILWVASGMTVGVVGIWIVAVVGCVRAVWKGRIVWPGRDEDKDL</sequence>
<feature type="transmembrane region" description="Helical" evidence="5">
    <location>
        <begin position="135"/>
        <end position="155"/>
    </location>
</feature>
<name>A0A6A7AJA0_9PLEO</name>
<dbReference type="EMBL" id="MU006216">
    <property type="protein sequence ID" value="KAF2833371.1"/>
    <property type="molecule type" value="Genomic_DNA"/>
</dbReference>
<comment type="subcellular location">
    <subcellularLocation>
        <location evidence="1">Membrane</location>
        <topology evidence="1">Multi-pass membrane protein</topology>
    </subcellularLocation>
</comment>
<reference evidence="6" key="1">
    <citation type="journal article" date="2020" name="Stud. Mycol.">
        <title>101 Dothideomycetes genomes: a test case for predicting lifestyles and emergence of pathogens.</title>
        <authorList>
            <person name="Haridas S."/>
            <person name="Albert R."/>
            <person name="Binder M."/>
            <person name="Bloem J."/>
            <person name="Labutti K."/>
            <person name="Salamov A."/>
            <person name="Andreopoulos B."/>
            <person name="Baker S."/>
            <person name="Barry K."/>
            <person name="Bills G."/>
            <person name="Bluhm B."/>
            <person name="Cannon C."/>
            <person name="Castanera R."/>
            <person name="Culley D."/>
            <person name="Daum C."/>
            <person name="Ezra D."/>
            <person name="Gonzalez J."/>
            <person name="Henrissat B."/>
            <person name="Kuo A."/>
            <person name="Liang C."/>
            <person name="Lipzen A."/>
            <person name="Lutzoni F."/>
            <person name="Magnuson J."/>
            <person name="Mondo S."/>
            <person name="Nolan M."/>
            <person name="Ohm R."/>
            <person name="Pangilinan J."/>
            <person name="Park H.-J."/>
            <person name="Ramirez L."/>
            <person name="Alfaro M."/>
            <person name="Sun H."/>
            <person name="Tritt A."/>
            <person name="Yoshinaga Y."/>
            <person name="Zwiers L.-H."/>
            <person name="Turgeon B."/>
            <person name="Goodwin S."/>
            <person name="Spatafora J."/>
            <person name="Crous P."/>
            <person name="Grigoriev I."/>
        </authorList>
    </citation>
    <scope>NUCLEOTIDE SEQUENCE</scope>
    <source>
        <strain evidence="6">CBS 113818</strain>
    </source>
</reference>
<organism evidence="6 7">
    <name type="scientific">Ophiobolus disseminans</name>
    <dbReference type="NCBI Taxonomy" id="1469910"/>
    <lineage>
        <taxon>Eukaryota</taxon>
        <taxon>Fungi</taxon>
        <taxon>Dikarya</taxon>
        <taxon>Ascomycota</taxon>
        <taxon>Pezizomycotina</taxon>
        <taxon>Dothideomycetes</taxon>
        <taxon>Pleosporomycetidae</taxon>
        <taxon>Pleosporales</taxon>
        <taxon>Pleosporineae</taxon>
        <taxon>Phaeosphaeriaceae</taxon>
        <taxon>Ophiobolus</taxon>
    </lineage>
</organism>
<dbReference type="GO" id="GO:0015140">
    <property type="term" value="F:malate transmembrane transporter activity"/>
    <property type="evidence" value="ECO:0007669"/>
    <property type="project" value="InterPro"/>
</dbReference>
<dbReference type="InterPro" id="IPR030185">
    <property type="entry name" value="Mae1"/>
</dbReference>
<dbReference type="OrthoDB" id="2901184at2759"/>
<feature type="transmembrane region" description="Helical" evidence="5">
    <location>
        <begin position="243"/>
        <end position="266"/>
    </location>
</feature>
<dbReference type="Pfam" id="PF03595">
    <property type="entry name" value="SLAC1"/>
    <property type="match status" value="1"/>
</dbReference>
<keyword evidence="3 5" id="KW-1133">Transmembrane helix</keyword>
<evidence type="ECO:0000256" key="4">
    <source>
        <dbReference type="ARBA" id="ARBA00023136"/>
    </source>
</evidence>
<feature type="transmembrane region" description="Helical" evidence="5">
    <location>
        <begin position="306"/>
        <end position="333"/>
    </location>
</feature>
<dbReference type="AlphaFoldDB" id="A0A6A7AJA0"/>
<dbReference type="PANTHER" id="PTHR31162">
    <property type="entry name" value="MALIC ACID TRANSPORT PROTEIN-RELATED"/>
    <property type="match status" value="1"/>
</dbReference>
<dbReference type="PANTHER" id="PTHR31162:SF0">
    <property type="entry name" value="MALIC ACID TRANSPORT PROTEIN"/>
    <property type="match status" value="1"/>
</dbReference>
<dbReference type="InterPro" id="IPR004695">
    <property type="entry name" value="SLAC1/Mae1/Ssu1/TehA"/>
</dbReference>
<dbReference type="GO" id="GO:0016020">
    <property type="term" value="C:membrane"/>
    <property type="evidence" value="ECO:0007669"/>
    <property type="project" value="UniProtKB-SubCell"/>
</dbReference>
<keyword evidence="2 5" id="KW-0812">Transmembrane</keyword>
<feature type="transmembrane region" description="Helical" evidence="5">
    <location>
        <begin position="278"/>
        <end position="294"/>
    </location>
</feature>
<dbReference type="InterPro" id="IPR038665">
    <property type="entry name" value="Voltage-dep_anion_channel_sf"/>
</dbReference>
<feature type="transmembrane region" description="Helical" evidence="5">
    <location>
        <begin position="20"/>
        <end position="43"/>
    </location>
</feature>
<keyword evidence="4 5" id="KW-0472">Membrane</keyword>
<evidence type="ECO:0000313" key="6">
    <source>
        <dbReference type="EMBL" id="KAF2833371.1"/>
    </source>
</evidence>
<keyword evidence="7" id="KW-1185">Reference proteome</keyword>